<organism evidence="1 2">
    <name type="scientific">Paenibacillus mendelii</name>
    <dbReference type="NCBI Taxonomy" id="206163"/>
    <lineage>
        <taxon>Bacteria</taxon>
        <taxon>Bacillati</taxon>
        <taxon>Bacillota</taxon>
        <taxon>Bacilli</taxon>
        <taxon>Bacillales</taxon>
        <taxon>Paenibacillaceae</taxon>
        <taxon>Paenibacillus</taxon>
    </lineage>
</organism>
<dbReference type="EMBL" id="JBHLVF010000041">
    <property type="protein sequence ID" value="MFC0394569.1"/>
    <property type="molecule type" value="Genomic_DNA"/>
</dbReference>
<protein>
    <submittedName>
        <fullName evidence="1">Uncharacterized protein</fullName>
    </submittedName>
</protein>
<reference evidence="1 2" key="1">
    <citation type="submission" date="2024-09" db="EMBL/GenBank/DDBJ databases">
        <authorList>
            <person name="Sun Q."/>
            <person name="Mori K."/>
        </authorList>
    </citation>
    <scope>NUCLEOTIDE SEQUENCE [LARGE SCALE GENOMIC DNA]</scope>
    <source>
        <strain evidence="1 2">CCM 4839</strain>
    </source>
</reference>
<gene>
    <name evidence="1" type="ORF">ACFFJ8_24820</name>
</gene>
<comment type="caution">
    <text evidence="1">The sequence shown here is derived from an EMBL/GenBank/DDBJ whole genome shotgun (WGS) entry which is preliminary data.</text>
</comment>
<dbReference type="Proteomes" id="UP001589818">
    <property type="component" value="Unassembled WGS sequence"/>
</dbReference>
<proteinExistence type="predicted"/>
<evidence type="ECO:0000313" key="2">
    <source>
        <dbReference type="Proteomes" id="UP001589818"/>
    </source>
</evidence>
<sequence>MHNSGEEIRNTFELYANEAGWGIKRGGEPLIEAGDGKGLPSR</sequence>
<accession>A0ABV6JF76</accession>
<name>A0ABV6JF76_9BACL</name>
<evidence type="ECO:0000313" key="1">
    <source>
        <dbReference type="EMBL" id="MFC0394569.1"/>
    </source>
</evidence>
<keyword evidence="2" id="KW-1185">Reference proteome</keyword>
<dbReference type="RefSeq" id="WP_256555007.1">
    <property type="nucleotide sequence ID" value="NZ_JANHOF010000001.1"/>
</dbReference>